<dbReference type="PANTHER" id="PTHR24421:SF10">
    <property type="entry name" value="NITRATE_NITRITE SENSOR PROTEIN NARQ"/>
    <property type="match status" value="1"/>
</dbReference>
<dbReference type="EC" id="2.7.13.3" evidence="2"/>
<keyword evidence="10" id="KW-0812">Transmembrane</keyword>
<protein>
    <recommendedName>
        <fullName evidence="2">histidine kinase</fullName>
        <ecNumber evidence="2">2.7.13.3</ecNumber>
    </recommendedName>
</protein>
<feature type="domain" description="Histidine kinase" evidence="11">
    <location>
        <begin position="584"/>
        <end position="671"/>
    </location>
</feature>
<evidence type="ECO:0000256" key="5">
    <source>
        <dbReference type="ARBA" id="ARBA00022741"/>
    </source>
</evidence>
<dbReference type="InterPro" id="IPR005467">
    <property type="entry name" value="His_kinase_dom"/>
</dbReference>
<evidence type="ECO:0000256" key="1">
    <source>
        <dbReference type="ARBA" id="ARBA00000085"/>
    </source>
</evidence>
<gene>
    <name evidence="12" type="ORF">HAHE_00020</name>
</gene>
<keyword evidence="4" id="KW-0808">Transferase</keyword>
<dbReference type="SMART" id="SM00387">
    <property type="entry name" value="HATPase_c"/>
    <property type="match status" value="1"/>
</dbReference>
<keyword evidence="10" id="KW-0472">Membrane</keyword>
<dbReference type="InterPro" id="IPR003594">
    <property type="entry name" value="HATPase_dom"/>
</dbReference>
<name>A0ABM7R7N7_9BACT</name>
<evidence type="ECO:0000313" key="13">
    <source>
        <dbReference type="Proteomes" id="UP001374893"/>
    </source>
</evidence>
<evidence type="ECO:0000256" key="10">
    <source>
        <dbReference type="SAM" id="Phobius"/>
    </source>
</evidence>
<keyword evidence="5" id="KW-0547">Nucleotide-binding</keyword>
<keyword evidence="3" id="KW-0597">Phosphoprotein</keyword>
<dbReference type="InterPro" id="IPR050482">
    <property type="entry name" value="Sensor_HK_TwoCompSys"/>
</dbReference>
<keyword evidence="7" id="KW-0067">ATP-binding</keyword>
<evidence type="ECO:0000256" key="2">
    <source>
        <dbReference type="ARBA" id="ARBA00012438"/>
    </source>
</evidence>
<keyword evidence="10" id="KW-1133">Transmembrane helix</keyword>
<dbReference type="RefSeq" id="WP_338687445.1">
    <property type="nucleotide sequence ID" value="NZ_AP024702.1"/>
</dbReference>
<evidence type="ECO:0000256" key="7">
    <source>
        <dbReference type="ARBA" id="ARBA00022840"/>
    </source>
</evidence>
<dbReference type="EMBL" id="AP024702">
    <property type="protein sequence ID" value="BCX46094.1"/>
    <property type="molecule type" value="Genomic_DNA"/>
</dbReference>
<dbReference type="Gene3D" id="3.30.565.10">
    <property type="entry name" value="Histidine kinase-like ATPase, C-terminal domain"/>
    <property type="match status" value="1"/>
</dbReference>
<dbReference type="Proteomes" id="UP001374893">
    <property type="component" value="Chromosome"/>
</dbReference>
<feature type="transmembrane region" description="Helical" evidence="10">
    <location>
        <begin position="447"/>
        <end position="468"/>
    </location>
</feature>
<evidence type="ECO:0000259" key="11">
    <source>
        <dbReference type="PROSITE" id="PS50109"/>
    </source>
</evidence>
<dbReference type="PROSITE" id="PS50109">
    <property type="entry name" value="HIS_KIN"/>
    <property type="match status" value="1"/>
</dbReference>
<reference evidence="12 13" key="1">
    <citation type="submission" date="2021-06" db="EMBL/GenBank/DDBJ databases">
        <title>Complete genome of Haloferula helveola possessing various polysaccharide degrading enzymes.</title>
        <authorList>
            <person name="Takami H."/>
            <person name="Huang C."/>
            <person name="Hamasaki K."/>
        </authorList>
    </citation>
    <scope>NUCLEOTIDE SEQUENCE [LARGE SCALE GENOMIC DNA]</scope>
    <source>
        <strain evidence="12 13">CN-1</strain>
    </source>
</reference>
<evidence type="ECO:0000256" key="9">
    <source>
        <dbReference type="SAM" id="MobiDB-lite"/>
    </source>
</evidence>
<keyword evidence="13" id="KW-1185">Reference proteome</keyword>
<dbReference type="PANTHER" id="PTHR24421">
    <property type="entry name" value="NITRATE/NITRITE SENSOR PROTEIN NARX-RELATED"/>
    <property type="match status" value="1"/>
</dbReference>
<dbReference type="InterPro" id="IPR011712">
    <property type="entry name" value="Sig_transdc_His_kin_sub3_dim/P"/>
</dbReference>
<dbReference type="SUPFAM" id="SSF55874">
    <property type="entry name" value="ATPase domain of HSP90 chaperone/DNA topoisomerase II/histidine kinase"/>
    <property type="match status" value="1"/>
</dbReference>
<dbReference type="Pfam" id="PF07730">
    <property type="entry name" value="HisKA_3"/>
    <property type="match status" value="1"/>
</dbReference>
<accession>A0ABM7R7N7</accession>
<sequence>MTPGRLMVRIALPLVFSAQMASGETWEQDLANAFSGRLSEIDLEIEKVEAVLPDLPSLPVDDQGGTGGFATLYPEPVGEFPISLMWEGSEAVDFVALVPPRRYGVEGLESQYGTPDAFRVELLGPDGEVVSTVAEVDRVWAHPVRDGHPFVFPLPSPVEASGMRVVATRLPIDGEKFVHAWAEWFVYAGDRNLAPSATEVIPSEKDNVLTPSAPWHWNREFLADGQTPLGLPELPAGEHRNIGWLSNGRDRADKAAWLELDLGESKSFDALRLIPAKRPTSDLPSGFGFPRELRVSVSEERSGSGSGAPAGDAVVLSMRNPGHNPVAVPLGEQTGRYVRIEATQLWKPFDSFPAFFALSEVEVLSGPENLALGAAVRSPDGMGNVIASGARFWSTVSLCDGFGPDGKLVSPRDWLVELDRRLALETERHELREEAGAIVNHWRRMGLTAFGLIGLAGAFALIVLPLRYRVRARKELKKVRERIAGDLHDEVGSNLGSIQMFADLAEGRIGPTKELKRIQRIAAETVSAVRDIVWLLRPQGGHRIGTVEHMRETASIMLEPVEWKFTANEPAWQCELEDEASRHLFLFFREALHNILRHAEASVVTMRAEETDGRFILKIRDDGKGIPPEKMARPSTLRALHQRTEALGAKLEVDTEPGKGTGLVLSIPLEKRRRKSPTPGIAQPAAAGS</sequence>
<evidence type="ECO:0000256" key="4">
    <source>
        <dbReference type="ARBA" id="ARBA00022679"/>
    </source>
</evidence>
<proteinExistence type="predicted"/>
<keyword evidence="8" id="KW-0902">Two-component regulatory system</keyword>
<dbReference type="Gene3D" id="2.60.120.260">
    <property type="entry name" value="Galactose-binding domain-like"/>
    <property type="match status" value="1"/>
</dbReference>
<comment type="catalytic activity">
    <reaction evidence="1">
        <text>ATP + protein L-histidine = ADP + protein N-phospho-L-histidine.</text>
        <dbReference type="EC" id="2.7.13.3"/>
    </reaction>
</comment>
<evidence type="ECO:0000256" key="3">
    <source>
        <dbReference type="ARBA" id="ARBA00022553"/>
    </source>
</evidence>
<dbReference type="GO" id="GO:0016301">
    <property type="term" value="F:kinase activity"/>
    <property type="evidence" value="ECO:0007669"/>
    <property type="project" value="UniProtKB-KW"/>
</dbReference>
<evidence type="ECO:0000256" key="8">
    <source>
        <dbReference type="ARBA" id="ARBA00023012"/>
    </source>
</evidence>
<dbReference type="CDD" id="cd16917">
    <property type="entry name" value="HATPase_UhpB-NarQ-NarX-like"/>
    <property type="match status" value="1"/>
</dbReference>
<organism evidence="12 13">
    <name type="scientific">Haloferula helveola</name>
    <dbReference type="NCBI Taxonomy" id="490095"/>
    <lineage>
        <taxon>Bacteria</taxon>
        <taxon>Pseudomonadati</taxon>
        <taxon>Verrucomicrobiota</taxon>
        <taxon>Verrucomicrobiia</taxon>
        <taxon>Verrucomicrobiales</taxon>
        <taxon>Verrucomicrobiaceae</taxon>
        <taxon>Haloferula</taxon>
    </lineage>
</organism>
<feature type="region of interest" description="Disordered" evidence="9">
    <location>
        <begin position="668"/>
        <end position="689"/>
    </location>
</feature>
<evidence type="ECO:0000256" key="6">
    <source>
        <dbReference type="ARBA" id="ARBA00022777"/>
    </source>
</evidence>
<dbReference type="Gene3D" id="1.20.5.1930">
    <property type="match status" value="1"/>
</dbReference>
<dbReference type="InterPro" id="IPR036890">
    <property type="entry name" value="HATPase_C_sf"/>
</dbReference>
<evidence type="ECO:0000313" key="12">
    <source>
        <dbReference type="EMBL" id="BCX46094.1"/>
    </source>
</evidence>
<keyword evidence="6 12" id="KW-0418">Kinase</keyword>
<dbReference type="Pfam" id="PF02518">
    <property type="entry name" value="HATPase_c"/>
    <property type="match status" value="1"/>
</dbReference>